<evidence type="ECO:0000313" key="3">
    <source>
        <dbReference type="Proteomes" id="UP000315440"/>
    </source>
</evidence>
<keyword evidence="1" id="KW-0472">Membrane</keyword>
<feature type="transmembrane region" description="Helical" evidence="1">
    <location>
        <begin position="52"/>
        <end position="70"/>
    </location>
</feature>
<comment type="caution">
    <text evidence="2">The sequence shown here is derived from an EMBL/GenBank/DDBJ whole genome shotgun (WGS) entry which is preliminary data.</text>
</comment>
<reference evidence="2 3" key="1">
    <citation type="submission" date="2019-02" db="EMBL/GenBank/DDBJ databases">
        <title>Deep-cultivation of Planctomycetes and their phenomic and genomic characterization uncovers novel biology.</title>
        <authorList>
            <person name="Wiegand S."/>
            <person name="Jogler M."/>
            <person name="Boedeker C."/>
            <person name="Pinto D."/>
            <person name="Vollmers J."/>
            <person name="Rivas-Marin E."/>
            <person name="Kohn T."/>
            <person name="Peeters S.H."/>
            <person name="Heuer A."/>
            <person name="Rast P."/>
            <person name="Oberbeckmann S."/>
            <person name="Bunk B."/>
            <person name="Jeske O."/>
            <person name="Meyerdierks A."/>
            <person name="Storesund J.E."/>
            <person name="Kallscheuer N."/>
            <person name="Luecker S."/>
            <person name="Lage O.M."/>
            <person name="Pohl T."/>
            <person name="Merkel B.J."/>
            <person name="Hornburger P."/>
            <person name="Mueller R.-W."/>
            <person name="Bruemmer F."/>
            <person name="Labrenz M."/>
            <person name="Spormann A.M."/>
            <person name="Op Den Camp H."/>
            <person name="Overmann J."/>
            <person name="Amann R."/>
            <person name="Jetten M.S.M."/>
            <person name="Mascher T."/>
            <person name="Medema M.H."/>
            <person name="Devos D.P."/>
            <person name="Kaster A.-K."/>
            <person name="Ovreas L."/>
            <person name="Rohde M."/>
            <person name="Galperin M.Y."/>
            <person name="Jogler C."/>
        </authorList>
    </citation>
    <scope>NUCLEOTIDE SEQUENCE [LARGE SCALE GENOMIC DNA]</scope>
    <source>
        <strain evidence="2 3">Mal64</strain>
    </source>
</reference>
<sequence>MENPRQDEDTPAGAREGFNRLAGLGCHAAGVVTLGLLAFSVYEDGFRDAQSLLIGVAVAMVFFGLGYTTGRRG</sequence>
<dbReference type="RefSeq" id="WP_197525477.1">
    <property type="nucleotide sequence ID" value="NZ_SJPQ01000001.1"/>
</dbReference>
<evidence type="ECO:0000313" key="2">
    <source>
        <dbReference type="EMBL" id="TWT90733.1"/>
    </source>
</evidence>
<dbReference type="AlphaFoldDB" id="A0A5C5ZWR4"/>
<gene>
    <name evidence="2" type="ORF">Mal64_11280</name>
</gene>
<name>A0A5C5ZWR4_9BACT</name>
<evidence type="ECO:0000256" key="1">
    <source>
        <dbReference type="SAM" id="Phobius"/>
    </source>
</evidence>
<keyword evidence="3" id="KW-1185">Reference proteome</keyword>
<feature type="transmembrane region" description="Helical" evidence="1">
    <location>
        <begin position="21"/>
        <end position="40"/>
    </location>
</feature>
<keyword evidence="1" id="KW-1133">Transmembrane helix</keyword>
<protein>
    <submittedName>
        <fullName evidence="2">Uncharacterized protein</fullName>
    </submittedName>
</protein>
<organism evidence="2 3">
    <name type="scientific">Pseudobythopirellula maris</name>
    <dbReference type="NCBI Taxonomy" id="2527991"/>
    <lineage>
        <taxon>Bacteria</taxon>
        <taxon>Pseudomonadati</taxon>
        <taxon>Planctomycetota</taxon>
        <taxon>Planctomycetia</taxon>
        <taxon>Pirellulales</taxon>
        <taxon>Lacipirellulaceae</taxon>
        <taxon>Pseudobythopirellula</taxon>
    </lineage>
</organism>
<dbReference type="Proteomes" id="UP000315440">
    <property type="component" value="Unassembled WGS sequence"/>
</dbReference>
<dbReference type="EMBL" id="SJPQ01000001">
    <property type="protein sequence ID" value="TWT90733.1"/>
    <property type="molecule type" value="Genomic_DNA"/>
</dbReference>
<keyword evidence="1" id="KW-0812">Transmembrane</keyword>
<proteinExistence type="predicted"/>
<accession>A0A5C5ZWR4</accession>